<dbReference type="GeneID" id="8443948"/>
<dbReference type="eggNOG" id="KOG1813">
    <property type="taxonomic scope" value="Eukaryota"/>
</dbReference>
<dbReference type="InterPro" id="IPR001841">
    <property type="entry name" value="Znf_RING"/>
</dbReference>
<sequence>MADPLHRADDETASPSPIVSFKKRRPRQKENIRKRPASPEKTSSHSDGDSSSSEDISRQGHRVKRRQHNTVVTAASTSETNSKANAELLSTASQASNRKVPLPATNDATKASNWYDEDTKPKMGPTRTAPTNVRMTTFIDFAPDVCKDYKKTGYCGFGQNCVFLHDRGDYKQGWELDRDWEKVTQGNKNLGGTVVASANRNAKAEDNADSDDEEEAMLKNIPFACIICKESYKTPVVTRCGHYFCESCALKRYRKDPNCAACGAGTNGVFNTASRLNKLLQKKRERIERKRQQAIENGEEVSEEDEDV</sequence>
<comment type="subunit">
    <text evidence="3 8">Associated with the spliceosome.</text>
</comment>
<feature type="region of interest" description="Disordered" evidence="10">
    <location>
        <begin position="1"/>
        <end position="129"/>
    </location>
</feature>
<dbReference type="FunFam" id="3.30.40.10:FF:000045">
    <property type="entry name" value="RING finger protein 113A"/>
    <property type="match status" value="1"/>
</dbReference>
<proteinExistence type="inferred from homology"/>
<evidence type="ECO:0000256" key="8">
    <source>
        <dbReference type="RuleBase" id="RU367110"/>
    </source>
</evidence>
<feature type="compositionally biased region" description="Basic residues" evidence="10">
    <location>
        <begin position="59"/>
        <end position="68"/>
    </location>
</feature>
<dbReference type="GO" id="GO:0034247">
    <property type="term" value="P:snoRNA splicing"/>
    <property type="evidence" value="ECO:0007669"/>
    <property type="project" value="TreeGrafter"/>
</dbReference>
<dbReference type="SMART" id="SM00184">
    <property type="entry name" value="RING"/>
    <property type="match status" value="1"/>
</dbReference>
<dbReference type="InterPro" id="IPR036855">
    <property type="entry name" value="Znf_CCCH_sf"/>
</dbReference>
<dbReference type="SMART" id="SM00356">
    <property type="entry name" value="ZnF_C3H1"/>
    <property type="match status" value="1"/>
</dbReference>
<dbReference type="EMBL" id="CH476619">
    <property type="protein sequence ID" value="EEP82449.1"/>
    <property type="molecule type" value="Genomic_DNA"/>
</dbReference>
<keyword evidence="8" id="KW-0238">DNA-binding</keyword>
<dbReference type="Pfam" id="PF00642">
    <property type="entry name" value="zf-CCCH"/>
    <property type="match status" value="1"/>
</dbReference>
<evidence type="ECO:0000256" key="1">
    <source>
        <dbReference type="ARBA" id="ARBA00003777"/>
    </source>
</evidence>
<feature type="domain" description="RING-type" evidence="11">
    <location>
        <begin position="225"/>
        <end position="262"/>
    </location>
</feature>
<keyword evidence="14" id="KW-1185">Reference proteome</keyword>
<keyword evidence="9" id="KW-0175">Coiled coil</keyword>
<evidence type="ECO:0000256" key="10">
    <source>
        <dbReference type="SAM" id="MobiDB-lite"/>
    </source>
</evidence>
<dbReference type="Proteomes" id="UP000002058">
    <property type="component" value="Unassembled WGS sequence"/>
</dbReference>
<feature type="compositionally biased region" description="Basic and acidic residues" evidence="10">
    <location>
        <begin position="1"/>
        <end position="10"/>
    </location>
</feature>
<dbReference type="CDD" id="cd16539">
    <property type="entry name" value="RING-HC_RNF113A_B"/>
    <property type="match status" value="1"/>
</dbReference>
<keyword evidence="6 7" id="KW-0862">Zinc</keyword>
<dbReference type="VEuPathDB" id="FungiDB:UREG_07314"/>
<evidence type="ECO:0000256" key="7">
    <source>
        <dbReference type="PROSITE-ProRule" id="PRU00723"/>
    </source>
</evidence>
<evidence type="ECO:0000256" key="5">
    <source>
        <dbReference type="ARBA" id="ARBA00022771"/>
    </source>
</evidence>
<accession>C4JYR3</accession>
<dbReference type="STRING" id="336963.C4JYR3"/>
<feature type="zinc finger region" description="C3H1-type" evidence="7">
    <location>
        <begin position="140"/>
        <end position="168"/>
    </location>
</feature>
<dbReference type="OMA" id="ANFRKKP"/>
<dbReference type="OrthoDB" id="25761at2759"/>
<organism evidence="13 14">
    <name type="scientific">Uncinocarpus reesii (strain UAMH 1704)</name>
    <dbReference type="NCBI Taxonomy" id="336963"/>
    <lineage>
        <taxon>Eukaryota</taxon>
        <taxon>Fungi</taxon>
        <taxon>Dikarya</taxon>
        <taxon>Ascomycota</taxon>
        <taxon>Pezizomycotina</taxon>
        <taxon>Eurotiomycetes</taxon>
        <taxon>Eurotiomycetidae</taxon>
        <taxon>Onygenales</taxon>
        <taxon>Onygenaceae</taxon>
        <taxon>Uncinocarpus</taxon>
    </lineage>
</organism>
<dbReference type="GO" id="GO:0006397">
    <property type="term" value="P:mRNA processing"/>
    <property type="evidence" value="ECO:0007669"/>
    <property type="project" value="UniProtKB-KW"/>
</dbReference>
<name>C4JYR3_UNCRE</name>
<keyword evidence="8" id="KW-0747">Spliceosome</keyword>
<dbReference type="GO" id="GO:0008270">
    <property type="term" value="F:zinc ion binding"/>
    <property type="evidence" value="ECO:0007669"/>
    <property type="project" value="UniProtKB-KW"/>
</dbReference>
<dbReference type="HOGENOM" id="CLU_050460_0_0_1"/>
<comment type="similarity">
    <text evidence="2 8">Belongs to the CWC24 family.</text>
</comment>
<keyword evidence="4 7" id="KW-0479">Metal-binding</keyword>
<dbReference type="InterPro" id="IPR039971">
    <property type="entry name" value="CWC24-like"/>
</dbReference>
<keyword evidence="5 7" id="KW-0863">Zinc-finger</keyword>
<dbReference type="InterPro" id="IPR000571">
    <property type="entry name" value="Znf_CCCH"/>
</dbReference>
<reference evidence="14" key="1">
    <citation type="journal article" date="2009" name="Genome Res.">
        <title>Comparative genomic analyses of the human fungal pathogens Coccidioides and their relatives.</title>
        <authorList>
            <person name="Sharpton T.J."/>
            <person name="Stajich J.E."/>
            <person name="Rounsley S.D."/>
            <person name="Gardner M.J."/>
            <person name="Wortman J.R."/>
            <person name="Jordar V.S."/>
            <person name="Maiti R."/>
            <person name="Kodira C.D."/>
            <person name="Neafsey D.E."/>
            <person name="Zeng Q."/>
            <person name="Hung C.-Y."/>
            <person name="McMahan C."/>
            <person name="Muszewska A."/>
            <person name="Grynberg M."/>
            <person name="Mandel M.A."/>
            <person name="Kellner E.M."/>
            <person name="Barker B.M."/>
            <person name="Galgiani J.N."/>
            <person name="Orbach M.J."/>
            <person name="Kirkland T.N."/>
            <person name="Cole G.T."/>
            <person name="Henn M.R."/>
            <person name="Birren B.W."/>
            <person name="Taylor J.W."/>
        </authorList>
    </citation>
    <scope>NUCLEOTIDE SEQUENCE [LARGE SCALE GENOMIC DNA]</scope>
    <source>
        <strain evidence="14">UAMH 1704</strain>
    </source>
</reference>
<dbReference type="KEGG" id="ure:UREG_07314"/>
<evidence type="ECO:0000256" key="3">
    <source>
        <dbReference type="ARBA" id="ARBA00011524"/>
    </source>
</evidence>
<protein>
    <recommendedName>
        <fullName evidence="8">Pre-mRNA-splicing factor CWC24</fullName>
    </recommendedName>
</protein>
<keyword evidence="8" id="KW-0507">mRNA processing</keyword>
<evidence type="ECO:0000256" key="4">
    <source>
        <dbReference type="ARBA" id="ARBA00022723"/>
    </source>
</evidence>
<dbReference type="InParanoid" id="C4JYR3"/>
<dbReference type="PANTHER" id="PTHR12930">
    <property type="entry name" value="ZINC FINGER PROTEIN 183"/>
    <property type="match status" value="1"/>
</dbReference>
<evidence type="ECO:0000313" key="14">
    <source>
        <dbReference type="Proteomes" id="UP000002058"/>
    </source>
</evidence>
<feature type="domain" description="C3H1-type" evidence="12">
    <location>
        <begin position="140"/>
        <end position="168"/>
    </location>
</feature>
<dbReference type="InterPro" id="IPR013083">
    <property type="entry name" value="Znf_RING/FYVE/PHD"/>
</dbReference>
<dbReference type="SUPFAM" id="SSF90229">
    <property type="entry name" value="CCCH zinc finger"/>
    <property type="match status" value="1"/>
</dbReference>
<feature type="compositionally biased region" description="Polar residues" evidence="10">
    <location>
        <begin position="69"/>
        <end position="97"/>
    </location>
</feature>
<dbReference type="PROSITE" id="PS50089">
    <property type="entry name" value="ZF_RING_2"/>
    <property type="match status" value="1"/>
</dbReference>
<dbReference type="InterPro" id="IPR017907">
    <property type="entry name" value="Znf_RING_CS"/>
</dbReference>
<keyword evidence="8" id="KW-0539">Nucleus</keyword>
<dbReference type="Gene3D" id="3.30.40.10">
    <property type="entry name" value="Zinc/RING finger domain, C3HC4 (zinc finger)"/>
    <property type="match status" value="1"/>
</dbReference>
<dbReference type="PROSITE" id="PS00518">
    <property type="entry name" value="ZF_RING_1"/>
    <property type="match status" value="1"/>
</dbReference>
<evidence type="ECO:0000256" key="2">
    <source>
        <dbReference type="ARBA" id="ARBA00009161"/>
    </source>
</evidence>
<comment type="function">
    <text evidence="1 8">Involved in pre-mRNA splicing.</text>
</comment>
<evidence type="ECO:0000259" key="12">
    <source>
        <dbReference type="PROSITE" id="PS50103"/>
    </source>
</evidence>
<dbReference type="GO" id="GO:0005684">
    <property type="term" value="C:U2-type spliceosomal complex"/>
    <property type="evidence" value="ECO:0007669"/>
    <property type="project" value="TreeGrafter"/>
</dbReference>
<gene>
    <name evidence="13" type="ORF">UREG_07314</name>
</gene>
<keyword evidence="8" id="KW-0508">mRNA splicing</keyword>
<dbReference type="AlphaFoldDB" id="C4JYR3"/>
<evidence type="ECO:0000259" key="11">
    <source>
        <dbReference type="PROSITE" id="PS50089"/>
    </source>
</evidence>
<dbReference type="GO" id="GO:0003677">
    <property type="term" value="F:DNA binding"/>
    <property type="evidence" value="ECO:0007669"/>
    <property type="project" value="UniProtKB-UniRule"/>
</dbReference>
<dbReference type="SUPFAM" id="SSF57850">
    <property type="entry name" value="RING/U-box"/>
    <property type="match status" value="1"/>
</dbReference>
<feature type="coiled-coil region" evidence="9">
    <location>
        <begin position="270"/>
        <end position="304"/>
    </location>
</feature>
<dbReference type="PROSITE" id="PS50103">
    <property type="entry name" value="ZF_C3H1"/>
    <property type="match status" value="1"/>
</dbReference>
<dbReference type="Pfam" id="PF13923">
    <property type="entry name" value="zf-C3HC4_2"/>
    <property type="match status" value="1"/>
</dbReference>
<comment type="subcellular location">
    <subcellularLocation>
        <location evidence="8">Nucleus</location>
    </subcellularLocation>
</comment>
<dbReference type="RefSeq" id="XP_002582541.1">
    <property type="nucleotide sequence ID" value="XM_002582495.1"/>
</dbReference>
<dbReference type="FunCoup" id="C4JYR3">
    <property type="interactions" value="268"/>
</dbReference>
<evidence type="ECO:0000256" key="6">
    <source>
        <dbReference type="ARBA" id="ARBA00022833"/>
    </source>
</evidence>
<evidence type="ECO:0000256" key="9">
    <source>
        <dbReference type="SAM" id="Coils"/>
    </source>
</evidence>
<evidence type="ECO:0000313" key="13">
    <source>
        <dbReference type="EMBL" id="EEP82449.1"/>
    </source>
</evidence>
<dbReference type="PANTHER" id="PTHR12930:SF0">
    <property type="entry name" value="RING FINGER PROTEIN 113B"/>
    <property type="match status" value="1"/>
</dbReference>